<protein>
    <submittedName>
        <fullName evidence="3">Uncharacterized protein</fullName>
    </submittedName>
</protein>
<keyword evidence="2" id="KW-0812">Transmembrane</keyword>
<feature type="compositionally biased region" description="Acidic residues" evidence="1">
    <location>
        <begin position="63"/>
        <end position="79"/>
    </location>
</feature>
<comment type="caution">
    <text evidence="3">The sequence shown here is derived from an EMBL/GenBank/DDBJ whole genome shotgun (WGS) entry which is preliminary data.</text>
</comment>
<gene>
    <name evidence="3" type="ORF">Slati_0821000</name>
</gene>
<feature type="region of interest" description="Disordered" evidence="1">
    <location>
        <begin position="63"/>
        <end position="110"/>
    </location>
</feature>
<feature type="transmembrane region" description="Helical" evidence="2">
    <location>
        <begin position="186"/>
        <end position="203"/>
    </location>
</feature>
<evidence type="ECO:0000256" key="2">
    <source>
        <dbReference type="SAM" id="Phobius"/>
    </source>
</evidence>
<keyword evidence="2" id="KW-1133">Transmembrane helix</keyword>
<evidence type="ECO:0000313" key="3">
    <source>
        <dbReference type="EMBL" id="KAL0454818.1"/>
    </source>
</evidence>
<dbReference type="AlphaFoldDB" id="A0AAW2XLW9"/>
<keyword evidence="2" id="KW-0472">Membrane</keyword>
<accession>A0AAW2XLW9</accession>
<dbReference type="EMBL" id="JACGWN010000003">
    <property type="protein sequence ID" value="KAL0454818.1"/>
    <property type="molecule type" value="Genomic_DNA"/>
</dbReference>
<organism evidence="3">
    <name type="scientific">Sesamum latifolium</name>
    <dbReference type="NCBI Taxonomy" id="2727402"/>
    <lineage>
        <taxon>Eukaryota</taxon>
        <taxon>Viridiplantae</taxon>
        <taxon>Streptophyta</taxon>
        <taxon>Embryophyta</taxon>
        <taxon>Tracheophyta</taxon>
        <taxon>Spermatophyta</taxon>
        <taxon>Magnoliopsida</taxon>
        <taxon>eudicotyledons</taxon>
        <taxon>Gunneridae</taxon>
        <taxon>Pentapetalae</taxon>
        <taxon>asterids</taxon>
        <taxon>lamiids</taxon>
        <taxon>Lamiales</taxon>
        <taxon>Pedaliaceae</taxon>
        <taxon>Sesamum</taxon>
    </lineage>
</organism>
<sequence>MGSSIASSDKSSVHIVMEILVDQDPPEATSHCTDLGLSAPWSGLRRSLRQAAVAARRLLDEENIEDEGERESEGLEGDDGMIVGLGELEGEGSSPREEKEGQRAPRSPRDWGSCNLRDSYVDRLVSDFHIPPPFAIYTPLPLNRPLSPPDNCLSFFVAQLRSGLRFSIPSFYSDVSRLFQVPLNQLSPNFFGILVGFFIIFSFRRFPVTANVFAQCFRLRMAEPGLFLFTPRPRVSVLPAPSAPKNWKMSFIFVWRVSPWCFPHSWIEDLPPHRCLLRKGVMNCTSYWRV</sequence>
<reference evidence="3" key="1">
    <citation type="submission" date="2020-06" db="EMBL/GenBank/DDBJ databases">
        <authorList>
            <person name="Li T."/>
            <person name="Hu X."/>
            <person name="Zhang T."/>
            <person name="Song X."/>
            <person name="Zhang H."/>
            <person name="Dai N."/>
            <person name="Sheng W."/>
            <person name="Hou X."/>
            <person name="Wei L."/>
        </authorList>
    </citation>
    <scope>NUCLEOTIDE SEQUENCE</scope>
    <source>
        <strain evidence="3">KEN1</strain>
        <tissue evidence="3">Leaf</tissue>
    </source>
</reference>
<evidence type="ECO:0000256" key="1">
    <source>
        <dbReference type="SAM" id="MobiDB-lite"/>
    </source>
</evidence>
<name>A0AAW2XLW9_9LAMI</name>
<feature type="compositionally biased region" description="Basic and acidic residues" evidence="1">
    <location>
        <begin position="94"/>
        <end position="109"/>
    </location>
</feature>
<proteinExistence type="predicted"/>
<reference evidence="3" key="2">
    <citation type="journal article" date="2024" name="Plant">
        <title>Genomic evolution and insights into agronomic trait innovations of Sesamum species.</title>
        <authorList>
            <person name="Miao H."/>
            <person name="Wang L."/>
            <person name="Qu L."/>
            <person name="Liu H."/>
            <person name="Sun Y."/>
            <person name="Le M."/>
            <person name="Wang Q."/>
            <person name="Wei S."/>
            <person name="Zheng Y."/>
            <person name="Lin W."/>
            <person name="Duan Y."/>
            <person name="Cao H."/>
            <person name="Xiong S."/>
            <person name="Wang X."/>
            <person name="Wei L."/>
            <person name="Li C."/>
            <person name="Ma Q."/>
            <person name="Ju M."/>
            <person name="Zhao R."/>
            <person name="Li G."/>
            <person name="Mu C."/>
            <person name="Tian Q."/>
            <person name="Mei H."/>
            <person name="Zhang T."/>
            <person name="Gao T."/>
            <person name="Zhang H."/>
        </authorList>
    </citation>
    <scope>NUCLEOTIDE SEQUENCE</scope>
    <source>
        <strain evidence="3">KEN1</strain>
    </source>
</reference>